<feature type="domain" description="Hemerythrin-like" evidence="1">
    <location>
        <begin position="8"/>
        <end position="124"/>
    </location>
</feature>
<comment type="caution">
    <text evidence="2">The sequence shown here is derived from an EMBL/GenBank/DDBJ whole genome shotgun (WGS) entry which is preliminary data.</text>
</comment>
<dbReference type="Gene3D" id="1.20.120.520">
    <property type="entry name" value="nmb1532 protein domain like"/>
    <property type="match status" value="1"/>
</dbReference>
<evidence type="ECO:0000313" key="2">
    <source>
        <dbReference type="EMBL" id="PQP19544.1"/>
    </source>
</evidence>
<evidence type="ECO:0000259" key="1">
    <source>
        <dbReference type="Pfam" id="PF01814"/>
    </source>
</evidence>
<dbReference type="CDD" id="cd12108">
    <property type="entry name" value="Hr-like"/>
    <property type="match status" value="1"/>
</dbReference>
<reference evidence="3" key="1">
    <citation type="submission" date="2018-02" db="EMBL/GenBank/DDBJ databases">
        <title>Draft genome sequencing of Rhodococcus opacus KU647198.</title>
        <authorList>
            <person name="Zheng B.-X."/>
        </authorList>
    </citation>
    <scope>NUCLEOTIDE SEQUENCE [LARGE SCALE GENOMIC DNA]</scope>
    <source>
        <strain evidence="3">04-OD7</strain>
    </source>
</reference>
<dbReference type="PANTHER" id="PTHR35585:SF1">
    <property type="entry name" value="HHE DOMAIN PROTEIN (AFU_ORTHOLOGUE AFUA_4G00730)"/>
    <property type="match status" value="1"/>
</dbReference>
<accession>A0A2S8IXL3</accession>
<organism evidence="2 3">
    <name type="scientific">Rhodococcus opacus</name>
    <name type="common">Nocardia opaca</name>
    <dbReference type="NCBI Taxonomy" id="37919"/>
    <lineage>
        <taxon>Bacteria</taxon>
        <taxon>Bacillati</taxon>
        <taxon>Actinomycetota</taxon>
        <taxon>Actinomycetes</taxon>
        <taxon>Mycobacteriales</taxon>
        <taxon>Nocardiaceae</taxon>
        <taxon>Rhodococcus</taxon>
    </lineage>
</organism>
<dbReference type="InterPro" id="IPR012312">
    <property type="entry name" value="Hemerythrin-like"/>
</dbReference>
<proteinExistence type="predicted"/>
<dbReference type="RefSeq" id="WP_105420067.1">
    <property type="nucleotide sequence ID" value="NZ_PUIO01000044.1"/>
</dbReference>
<protein>
    <submittedName>
        <fullName evidence="2">Hemerythrin</fullName>
    </submittedName>
</protein>
<dbReference type="Proteomes" id="UP000239290">
    <property type="component" value="Unassembled WGS sequence"/>
</dbReference>
<dbReference type="EMBL" id="PUIO01000044">
    <property type="protein sequence ID" value="PQP19544.1"/>
    <property type="molecule type" value="Genomic_DNA"/>
</dbReference>
<dbReference type="Pfam" id="PF01814">
    <property type="entry name" value="Hemerythrin"/>
    <property type="match status" value="1"/>
</dbReference>
<name>A0A2S8IXL3_RHOOP</name>
<sequence length="195" mass="21490">MADQQRDVIEVLTQDHREVERIFAELEGLTGADTRARRQDLVEQVTIELVKHSVAEEAEVYPAVRAKVSEAAAQRALGEHAEAEQTMKRLESMTPGDPGFDTELATLMREIRQHVAEEEGQMFADMRRVFSPEELVELGRKVEAVKKLAPTRPHPAAPDTPPGETILRPAAGLLDRLRDAVTGRGHSGSAGSPTR</sequence>
<dbReference type="PANTHER" id="PTHR35585">
    <property type="entry name" value="HHE DOMAIN PROTEIN (AFU_ORTHOLOGUE AFUA_4G00730)"/>
    <property type="match status" value="1"/>
</dbReference>
<evidence type="ECO:0000313" key="3">
    <source>
        <dbReference type="Proteomes" id="UP000239290"/>
    </source>
</evidence>
<dbReference type="AlphaFoldDB" id="A0A2S8IXL3"/>
<gene>
    <name evidence="2" type="ORF">C5613_30205</name>
</gene>